<dbReference type="InterPro" id="IPR051604">
    <property type="entry name" value="Ergot_Alk_Oxidoreductase"/>
</dbReference>
<reference evidence="2 3" key="1">
    <citation type="submission" date="2022-06" db="EMBL/GenBank/DDBJ databases">
        <title>Genomic Encyclopedia of Archaeal and Bacterial Type Strains, Phase II (KMG-II): from individual species to whole genera.</title>
        <authorList>
            <person name="Goeker M."/>
        </authorList>
    </citation>
    <scope>NUCLEOTIDE SEQUENCE [LARGE SCALE GENOMIC DNA]</scope>
    <source>
        <strain evidence="2 3">DSM 40477</strain>
    </source>
</reference>
<dbReference type="SUPFAM" id="SSF51735">
    <property type="entry name" value="NAD(P)-binding Rossmann-fold domains"/>
    <property type="match status" value="1"/>
</dbReference>
<organism evidence="2 3">
    <name type="scientific">Streptoalloteichus tenebrarius (strain ATCC 17920 / DSM 40477 / JCM 4838 / CBS 697.72 / NBRC 16177 / NCIMB 11028 / NRRL B-12390 / A12253. 1 / ISP 5477)</name>
    <name type="common">Streptomyces tenebrarius</name>
    <dbReference type="NCBI Taxonomy" id="1933"/>
    <lineage>
        <taxon>Bacteria</taxon>
        <taxon>Bacillati</taxon>
        <taxon>Actinomycetota</taxon>
        <taxon>Actinomycetes</taxon>
        <taxon>Pseudonocardiales</taxon>
        <taxon>Pseudonocardiaceae</taxon>
        <taxon>Streptoalloteichus</taxon>
    </lineage>
</organism>
<evidence type="ECO:0000259" key="1">
    <source>
        <dbReference type="Pfam" id="PF13460"/>
    </source>
</evidence>
<keyword evidence="3" id="KW-1185">Reference proteome</keyword>
<dbReference type="PANTHER" id="PTHR43162">
    <property type="match status" value="1"/>
</dbReference>
<dbReference type="Gene3D" id="3.40.50.720">
    <property type="entry name" value="NAD(P)-binding Rossmann-like Domain"/>
    <property type="match status" value="1"/>
</dbReference>
<sequence>MWKELVVILITGGRGRIARATVARLHAAGHRVRVVSRAPDTLDVPEGVEVVGADLASTTRASDWTPVLDGVTDVLLYADPGGVDRFLDAASARIVLVSALVADDLVAPTGDPIARMHQAAEAAVRDSGLPWTFLRAGGFATNALGWAASIRAERVVRAAYPESHSAPIHEQDIADVAALVLSADGSEHEGRAYALTGPESLTQREQVDHIAAVLGEAVRFEEISAGDYRAMLGQWGDDSMVDTLLARLAEADGRPALVSTTYQELTGRPGRSFARWARDHVDSFR</sequence>
<name>A0ABT1HM73_STRSD</name>
<accession>A0ABT1HM73</accession>
<gene>
    <name evidence="2" type="ORF">LX15_000278</name>
</gene>
<comment type="caution">
    <text evidence="2">The sequence shown here is derived from an EMBL/GenBank/DDBJ whole genome shotgun (WGS) entry which is preliminary data.</text>
</comment>
<proteinExistence type="predicted"/>
<dbReference type="RefSeq" id="WP_253667655.1">
    <property type="nucleotide sequence ID" value="NZ_JAMTCP010000001.1"/>
</dbReference>
<protein>
    <submittedName>
        <fullName evidence="2">Uncharacterized conserved protein YbjT, contains NAD(P)-binding and DUF2867 domains</fullName>
    </submittedName>
</protein>
<dbReference type="PANTHER" id="PTHR43162:SF1">
    <property type="entry name" value="PRESTALK A DIFFERENTIATION PROTEIN A"/>
    <property type="match status" value="1"/>
</dbReference>
<dbReference type="InterPro" id="IPR036291">
    <property type="entry name" value="NAD(P)-bd_dom_sf"/>
</dbReference>
<evidence type="ECO:0000313" key="3">
    <source>
        <dbReference type="Proteomes" id="UP001205311"/>
    </source>
</evidence>
<feature type="domain" description="NAD(P)-binding" evidence="1">
    <location>
        <begin position="12"/>
        <end position="182"/>
    </location>
</feature>
<evidence type="ECO:0000313" key="2">
    <source>
        <dbReference type="EMBL" id="MCP2256595.1"/>
    </source>
</evidence>
<dbReference type="Proteomes" id="UP001205311">
    <property type="component" value="Unassembled WGS sequence"/>
</dbReference>
<dbReference type="EMBL" id="JAMTCP010000001">
    <property type="protein sequence ID" value="MCP2256595.1"/>
    <property type="molecule type" value="Genomic_DNA"/>
</dbReference>
<dbReference type="Pfam" id="PF13460">
    <property type="entry name" value="NAD_binding_10"/>
    <property type="match status" value="1"/>
</dbReference>
<dbReference type="InterPro" id="IPR016040">
    <property type="entry name" value="NAD(P)-bd_dom"/>
</dbReference>